<evidence type="ECO:0000256" key="1">
    <source>
        <dbReference type="ARBA" id="ARBA00022636"/>
    </source>
</evidence>
<organism evidence="6 7">
    <name type="scientific">Sinobacterium caligoides</name>
    <dbReference type="NCBI Taxonomy" id="933926"/>
    <lineage>
        <taxon>Bacteria</taxon>
        <taxon>Pseudomonadati</taxon>
        <taxon>Pseudomonadota</taxon>
        <taxon>Gammaproteobacteria</taxon>
        <taxon>Cellvibrionales</taxon>
        <taxon>Spongiibacteraceae</taxon>
        <taxon>Sinobacterium</taxon>
    </lineage>
</organism>
<dbReference type="RefSeq" id="WP_123711987.1">
    <property type="nucleotide sequence ID" value="NZ_RKHR01000004.1"/>
</dbReference>
<dbReference type="Pfam" id="PF12945">
    <property type="entry name" value="PilZNR"/>
    <property type="match status" value="1"/>
</dbReference>
<gene>
    <name evidence="6" type="ORF">EDC56_1591</name>
</gene>
<evidence type="ECO:0000256" key="2">
    <source>
        <dbReference type="ARBA" id="ARBA00022741"/>
    </source>
</evidence>
<evidence type="ECO:0000259" key="5">
    <source>
        <dbReference type="Pfam" id="PF12945"/>
    </source>
</evidence>
<keyword evidence="3" id="KW-0975">Bacterial flagellum</keyword>
<sequence>MQFEQLVLDIGTTIDLYVPASADEGAARERRGHSRLVGYVPGEGVMATPPRRGGQRVVLSDGQKMRLRVANEEGEHSFSTQLLSQQKNPLPLVFLSYPCAGVSRLLRRHPRIRLRLPTVVYNSSALDPGQCHVGCLQDISLGGAAVELANASAHVGDQLICHARFRVAGAARQVRLLACVRSRLQQVPSEPLAFDPLRAKAVFGVEFIDSSLDTQLLLQAFVLEQSRCKRMPTVMRPH</sequence>
<keyword evidence="6" id="KW-0969">Cilium</keyword>
<keyword evidence="6" id="KW-0966">Cell projection</keyword>
<dbReference type="Gene3D" id="2.40.10.220">
    <property type="entry name" value="predicted glycosyltransferase like domains"/>
    <property type="match status" value="1"/>
</dbReference>
<keyword evidence="7" id="KW-1185">Reference proteome</keyword>
<protein>
    <submittedName>
        <fullName evidence="6">C-di-GMP-binding flagellar brake protein YcgR</fullName>
    </submittedName>
</protein>
<evidence type="ECO:0000259" key="4">
    <source>
        <dbReference type="Pfam" id="PF07238"/>
    </source>
</evidence>
<reference evidence="6 7" key="1">
    <citation type="submission" date="2018-11" db="EMBL/GenBank/DDBJ databases">
        <title>Genomic Encyclopedia of Type Strains, Phase IV (KMG-IV): sequencing the most valuable type-strain genomes for metagenomic binning, comparative biology and taxonomic classification.</title>
        <authorList>
            <person name="Goeker M."/>
        </authorList>
    </citation>
    <scope>NUCLEOTIDE SEQUENCE [LARGE SCALE GENOMIC DNA]</scope>
    <source>
        <strain evidence="6 7">DSM 100316</strain>
    </source>
</reference>
<dbReference type="InterPro" id="IPR009875">
    <property type="entry name" value="PilZ_domain"/>
</dbReference>
<proteinExistence type="predicted"/>
<dbReference type="InterPro" id="IPR012349">
    <property type="entry name" value="Split_barrel_FMN-bd"/>
</dbReference>
<keyword evidence="1" id="KW-0973">c-di-GMP</keyword>
<comment type="caution">
    <text evidence="6">The sequence shown here is derived from an EMBL/GenBank/DDBJ whole genome shotgun (WGS) entry which is preliminary data.</text>
</comment>
<dbReference type="Gene3D" id="2.30.110.10">
    <property type="entry name" value="Electron Transport, Fmn-binding Protein, Chain A"/>
    <property type="match status" value="1"/>
</dbReference>
<dbReference type="AlphaFoldDB" id="A0A3N2DMX5"/>
<evidence type="ECO:0000313" key="6">
    <source>
        <dbReference type="EMBL" id="ROS01163.1"/>
    </source>
</evidence>
<dbReference type="SUPFAM" id="SSF141371">
    <property type="entry name" value="PilZ domain-like"/>
    <property type="match status" value="2"/>
</dbReference>
<dbReference type="InterPro" id="IPR009926">
    <property type="entry name" value="T3SS_YcgR_PilZN"/>
</dbReference>
<evidence type="ECO:0000313" key="7">
    <source>
        <dbReference type="Proteomes" id="UP000275394"/>
    </source>
</evidence>
<name>A0A3N2DMX5_9GAMM</name>
<dbReference type="Proteomes" id="UP000275394">
    <property type="component" value="Unassembled WGS sequence"/>
</dbReference>
<dbReference type="GO" id="GO:0035438">
    <property type="term" value="F:cyclic-di-GMP binding"/>
    <property type="evidence" value="ECO:0007669"/>
    <property type="project" value="InterPro"/>
</dbReference>
<dbReference type="Pfam" id="PF07238">
    <property type="entry name" value="PilZ"/>
    <property type="match status" value="1"/>
</dbReference>
<dbReference type="OrthoDB" id="5735035at2"/>
<feature type="domain" description="PilZ" evidence="4">
    <location>
        <begin position="106"/>
        <end position="223"/>
    </location>
</feature>
<feature type="domain" description="Type III secretion system flagellar brake protein YcgR PilZN" evidence="5">
    <location>
        <begin position="10"/>
        <end position="98"/>
    </location>
</feature>
<accession>A0A3N2DMX5</accession>
<dbReference type="EMBL" id="RKHR01000004">
    <property type="protein sequence ID" value="ROS01163.1"/>
    <property type="molecule type" value="Genomic_DNA"/>
</dbReference>
<keyword evidence="6" id="KW-0282">Flagellum</keyword>
<evidence type="ECO:0000256" key="3">
    <source>
        <dbReference type="ARBA" id="ARBA00023143"/>
    </source>
</evidence>
<keyword evidence="2" id="KW-0547">Nucleotide-binding</keyword>